<proteinExistence type="inferred from homology"/>
<keyword evidence="2" id="KW-0805">Transcription regulation</keyword>
<dbReference type="FunFam" id="1.10.260.40:FF:000015">
    <property type="entry name" value="Endothelial differentiation-related factor 1"/>
    <property type="match status" value="1"/>
</dbReference>
<evidence type="ECO:0000256" key="3">
    <source>
        <dbReference type="ARBA" id="ARBA00023125"/>
    </source>
</evidence>
<reference evidence="8" key="1">
    <citation type="submission" date="2016-02" db="EMBL/GenBank/DDBJ databases">
        <title>Comparative genomics of biotechnologically important yeasts.</title>
        <authorList>
            <consortium name="DOE Joint Genome Institute"/>
            <person name="Riley R."/>
            <person name="Haridas S."/>
            <person name="Wolfe K.H."/>
            <person name="Lopes M.R."/>
            <person name="Hittinger C.T."/>
            <person name="Goker M."/>
            <person name="Salamov A."/>
            <person name="Wisecaver J."/>
            <person name="Long T.M."/>
            <person name="Aerts A.L."/>
            <person name="Barry K."/>
            <person name="Choi C."/>
            <person name="Clum A."/>
            <person name="Coughlan A.Y."/>
            <person name="Deshpande S."/>
            <person name="Douglass A.P."/>
            <person name="Hanson S.J."/>
            <person name="Klenk H.-P."/>
            <person name="Labutti K."/>
            <person name="Lapidus A."/>
            <person name="Lindquist E."/>
            <person name="Lipzen A."/>
            <person name="Meier-Kolthoff J.P."/>
            <person name="Ohm R.A."/>
            <person name="Otillar R.P."/>
            <person name="Pangilinan J."/>
            <person name="Peng Y."/>
            <person name="Rokas A."/>
            <person name="Rosa C.A."/>
            <person name="Scheuner C."/>
            <person name="Sibirny A.A."/>
            <person name="Slot J.C."/>
            <person name="Stielow J.B."/>
            <person name="Sun H."/>
            <person name="Kurtzman C.P."/>
            <person name="Blackwell M."/>
            <person name="Jeffries T.W."/>
            <person name="Grigoriev I.V."/>
        </authorList>
    </citation>
    <scope>NUCLEOTIDE SEQUENCE [LARGE SCALE GENOMIC DNA]</scope>
    <source>
        <strain evidence="8">NRRL Y-17796</strain>
    </source>
</reference>
<comment type="similarity">
    <text evidence="1">Belongs to the MBF1 family.</text>
</comment>
<dbReference type="InterPro" id="IPR010982">
    <property type="entry name" value="Lambda_DNA-bd_dom_sf"/>
</dbReference>
<evidence type="ECO:0000256" key="5">
    <source>
        <dbReference type="ARBA" id="ARBA00035107"/>
    </source>
</evidence>
<evidence type="ECO:0000313" key="7">
    <source>
        <dbReference type="EMBL" id="ODV89337.1"/>
    </source>
</evidence>
<feature type="domain" description="HTH cro/C1-type" evidence="6">
    <location>
        <begin position="83"/>
        <end position="137"/>
    </location>
</feature>
<dbReference type="AlphaFoldDB" id="A0A1E4TC88"/>
<keyword evidence="8" id="KW-1185">Reference proteome</keyword>
<accession>A0A1E4TC88</accession>
<dbReference type="OrthoDB" id="10253401at2759"/>
<dbReference type="Proteomes" id="UP000095023">
    <property type="component" value="Unassembled WGS sequence"/>
</dbReference>
<dbReference type="GO" id="GO:0003677">
    <property type="term" value="F:DNA binding"/>
    <property type="evidence" value="ECO:0007669"/>
    <property type="project" value="UniProtKB-KW"/>
</dbReference>
<dbReference type="SMART" id="SM00530">
    <property type="entry name" value="HTH_XRE"/>
    <property type="match status" value="1"/>
</dbReference>
<name>A0A1E4TC88_9ASCO</name>
<evidence type="ECO:0000259" key="6">
    <source>
        <dbReference type="PROSITE" id="PS50943"/>
    </source>
</evidence>
<evidence type="ECO:0000256" key="4">
    <source>
        <dbReference type="ARBA" id="ARBA00023163"/>
    </source>
</evidence>
<dbReference type="EMBL" id="KV453843">
    <property type="protein sequence ID" value="ODV89337.1"/>
    <property type="molecule type" value="Genomic_DNA"/>
</dbReference>
<dbReference type="PROSITE" id="PS50943">
    <property type="entry name" value="HTH_CROC1"/>
    <property type="match status" value="1"/>
</dbReference>
<keyword evidence="4" id="KW-0804">Transcription</keyword>
<dbReference type="SUPFAM" id="SSF47413">
    <property type="entry name" value="lambda repressor-like DNA-binding domains"/>
    <property type="match status" value="1"/>
</dbReference>
<sequence length="149" mass="16388">MSSDWDTVTVIGQRANANRITTARTNAEVNAARRAGAIVSVDKKFTGGTNKGSNMEGQRLAKLDRENEVAPPPKLDMSVGKVISRARQEKKFTQKDLATRINEKQTVVNDYEAGRAVPNQQVLMKMERALGVKLRGKDIGEPLGPKKKK</sequence>
<dbReference type="Pfam" id="PF01381">
    <property type="entry name" value="HTH_3"/>
    <property type="match status" value="1"/>
</dbReference>
<evidence type="ECO:0000313" key="8">
    <source>
        <dbReference type="Proteomes" id="UP000095023"/>
    </source>
</evidence>
<dbReference type="InterPro" id="IPR013729">
    <property type="entry name" value="MBF1_N"/>
</dbReference>
<dbReference type="PANTHER" id="PTHR10245">
    <property type="entry name" value="ENDOTHELIAL DIFFERENTIATION-RELATED FACTOR 1 MULTIPROTEIN BRIDGING FACTOR 1"/>
    <property type="match status" value="1"/>
</dbReference>
<dbReference type="Pfam" id="PF08523">
    <property type="entry name" value="MBF1"/>
    <property type="match status" value="1"/>
</dbReference>
<protein>
    <recommendedName>
        <fullName evidence="6">HTH cro/C1-type domain-containing protein</fullName>
    </recommendedName>
</protein>
<dbReference type="PANTHER" id="PTHR10245:SF15">
    <property type="entry name" value="ENDOTHELIAL DIFFERENTIATION-RELATED FACTOR 1"/>
    <property type="match status" value="1"/>
</dbReference>
<dbReference type="Gene3D" id="1.10.260.40">
    <property type="entry name" value="lambda repressor-like DNA-binding domains"/>
    <property type="match status" value="1"/>
</dbReference>
<organism evidence="7 8">
    <name type="scientific">Tortispora caseinolytica NRRL Y-17796</name>
    <dbReference type="NCBI Taxonomy" id="767744"/>
    <lineage>
        <taxon>Eukaryota</taxon>
        <taxon>Fungi</taxon>
        <taxon>Dikarya</taxon>
        <taxon>Ascomycota</taxon>
        <taxon>Saccharomycotina</taxon>
        <taxon>Trigonopsidomycetes</taxon>
        <taxon>Trigonopsidales</taxon>
        <taxon>Trigonopsidaceae</taxon>
        <taxon>Tortispora</taxon>
    </lineage>
</organism>
<dbReference type="GO" id="GO:0005634">
    <property type="term" value="C:nucleus"/>
    <property type="evidence" value="ECO:0007669"/>
    <property type="project" value="TreeGrafter"/>
</dbReference>
<evidence type="ECO:0000256" key="1">
    <source>
        <dbReference type="ARBA" id="ARBA00009802"/>
    </source>
</evidence>
<keyword evidence="3" id="KW-0238">DNA-binding</keyword>
<comment type="function">
    <text evidence="5">Transcriptional coactivator that stimulates GCN4-dependent transcriptional activity by bridging the DNA-binding region of GCN4 and TBP (SPT15), thereby recruiting TBP to GCN4-bound promoters. Involved in induction of the ribosome quality control (RQC) pathway; a pathway that degrades nascent peptide chains during problematic translation. Required to prevent stalled ribosomes from frameshifting.</text>
</comment>
<evidence type="ECO:0000256" key="2">
    <source>
        <dbReference type="ARBA" id="ARBA00023015"/>
    </source>
</evidence>
<dbReference type="CDD" id="cd00093">
    <property type="entry name" value="HTH_XRE"/>
    <property type="match status" value="1"/>
</dbReference>
<dbReference type="InterPro" id="IPR001387">
    <property type="entry name" value="Cro/C1-type_HTH"/>
</dbReference>
<gene>
    <name evidence="7" type="ORF">CANCADRAFT_3965</name>
</gene>